<keyword evidence="2" id="KW-1185">Reference proteome</keyword>
<comment type="caution">
    <text evidence="1">The sequence shown here is derived from an EMBL/GenBank/DDBJ whole genome shotgun (WGS) entry which is preliminary data.</text>
</comment>
<protein>
    <submittedName>
        <fullName evidence="1">Uncharacterized protein</fullName>
    </submittedName>
</protein>
<accession>A0ACB7YWD1</accession>
<sequence>MFHPSNESPPNIVFLRHRRPPKTSIAHQYRSNLNRFPRSHQFWDANVMSRAGEKLGSRLSEIGVSNVVFDFNKEMSRPFTTKELWVHCLIPLSTPELRFSALRSCNSGVTDCLLHLNSIWVLGYTRNQDN</sequence>
<proteinExistence type="predicted"/>
<gene>
    <name evidence="1" type="ORF">Vadar_014059</name>
</gene>
<evidence type="ECO:0000313" key="1">
    <source>
        <dbReference type="EMBL" id="KAH7857564.1"/>
    </source>
</evidence>
<organism evidence="1 2">
    <name type="scientific">Vaccinium darrowii</name>
    <dbReference type="NCBI Taxonomy" id="229202"/>
    <lineage>
        <taxon>Eukaryota</taxon>
        <taxon>Viridiplantae</taxon>
        <taxon>Streptophyta</taxon>
        <taxon>Embryophyta</taxon>
        <taxon>Tracheophyta</taxon>
        <taxon>Spermatophyta</taxon>
        <taxon>Magnoliopsida</taxon>
        <taxon>eudicotyledons</taxon>
        <taxon>Gunneridae</taxon>
        <taxon>Pentapetalae</taxon>
        <taxon>asterids</taxon>
        <taxon>Ericales</taxon>
        <taxon>Ericaceae</taxon>
        <taxon>Vaccinioideae</taxon>
        <taxon>Vaccinieae</taxon>
        <taxon>Vaccinium</taxon>
    </lineage>
</organism>
<evidence type="ECO:0000313" key="2">
    <source>
        <dbReference type="Proteomes" id="UP000828048"/>
    </source>
</evidence>
<reference evidence="1 2" key="1">
    <citation type="journal article" date="2021" name="Hortic Res">
        <title>High-quality reference genome and annotation aids understanding of berry development for evergreen blueberry (Vaccinium darrowii).</title>
        <authorList>
            <person name="Yu J."/>
            <person name="Hulse-Kemp A.M."/>
            <person name="Babiker E."/>
            <person name="Staton M."/>
        </authorList>
    </citation>
    <scope>NUCLEOTIDE SEQUENCE [LARGE SCALE GENOMIC DNA]</scope>
    <source>
        <strain evidence="2">cv. NJ 8807/NJ 8810</strain>
        <tissue evidence="1">Young leaf</tissue>
    </source>
</reference>
<dbReference type="EMBL" id="CM037153">
    <property type="protein sequence ID" value="KAH7857564.1"/>
    <property type="molecule type" value="Genomic_DNA"/>
</dbReference>
<name>A0ACB7YWD1_9ERIC</name>
<dbReference type="Proteomes" id="UP000828048">
    <property type="component" value="Chromosome 3"/>
</dbReference>